<evidence type="ECO:0000313" key="2">
    <source>
        <dbReference type="EMBL" id="KJK75586.1"/>
    </source>
</evidence>
<dbReference type="OrthoDB" id="10338074at2759"/>
<keyword evidence="3" id="KW-1185">Reference proteome</keyword>
<dbReference type="EMBL" id="KE384749">
    <property type="protein sequence ID" value="KJK75586.1"/>
    <property type="molecule type" value="Genomic_DNA"/>
</dbReference>
<evidence type="ECO:0000313" key="3">
    <source>
        <dbReference type="Proteomes" id="UP000054544"/>
    </source>
</evidence>
<dbReference type="Proteomes" id="UP000054544">
    <property type="component" value="Unassembled WGS sequence"/>
</dbReference>
<sequence>MTVCGECHNNHCGSARPCLCFDGHGVDRLGYEVDMIMIEEVAASSMMVMQDEDGVTYRTPGDQDRPGATKTAPERMPLASDRRRRYKVFTLKQRPGGAAKSSPLSNGA</sequence>
<name>A0A0D9NNY8_METAN</name>
<reference evidence="3" key="1">
    <citation type="journal article" date="2014" name="BMC Genomics">
        <title>The genome sequence of the biocontrol fungus Metarhizium anisopliae and comparative genomics of Metarhizium species.</title>
        <authorList>
            <person name="Pattemore J.A."/>
            <person name="Hane J.K."/>
            <person name="Williams A.H."/>
            <person name="Wilson B.A."/>
            <person name="Stodart B.J."/>
            <person name="Ash G.J."/>
        </authorList>
    </citation>
    <scope>NUCLEOTIDE SEQUENCE [LARGE SCALE GENOMIC DNA]</scope>
    <source>
        <strain evidence="3">BRIP 53293</strain>
    </source>
</reference>
<evidence type="ECO:0000256" key="1">
    <source>
        <dbReference type="SAM" id="MobiDB-lite"/>
    </source>
</evidence>
<feature type="region of interest" description="Disordered" evidence="1">
    <location>
        <begin position="55"/>
        <end position="84"/>
    </location>
</feature>
<accession>A0A0D9NNY8</accession>
<proteinExistence type="predicted"/>
<gene>
    <name evidence="2" type="ORF">H634G_08950</name>
</gene>
<dbReference type="AlphaFoldDB" id="A0A0D9NNY8"/>
<protein>
    <submittedName>
        <fullName evidence="2">Uncharacterized protein</fullName>
    </submittedName>
</protein>
<organism evidence="2 3">
    <name type="scientific">Metarhizium anisopliae BRIP 53293</name>
    <dbReference type="NCBI Taxonomy" id="1291518"/>
    <lineage>
        <taxon>Eukaryota</taxon>
        <taxon>Fungi</taxon>
        <taxon>Dikarya</taxon>
        <taxon>Ascomycota</taxon>
        <taxon>Pezizomycotina</taxon>
        <taxon>Sordariomycetes</taxon>
        <taxon>Hypocreomycetidae</taxon>
        <taxon>Hypocreales</taxon>
        <taxon>Clavicipitaceae</taxon>
        <taxon>Metarhizium</taxon>
    </lineage>
</organism>